<sequence length="245" mass="28598">MFLKHVLSQTIFKGSVYRQIFMTAFILQLIGFAFTFLTTSMEYQDLYYIKYYSSDTMFTFTFLSIFYFAILINLAKQREQSLFFVTNGFVEVCSAYIWVMIYSTLSALLFALAPFAQRTIMSVTATVYENEYTLTFAGQWLEFRTTLFYYLLLATVVMTSTLFVQWKPAFLVGIVALFCLFFYGLFTLDTYDQAQTHFIEETFTFFFDLFLTESNPWLFSLKLGGLCFALFALGFIPAAKKEVQR</sequence>
<feature type="transmembrane region" description="Helical" evidence="1">
    <location>
        <begin position="147"/>
        <end position="164"/>
    </location>
</feature>
<keyword evidence="1" id="KW-0472">Membrane</keyword>
<feature type="transmembrane region" description="Helical" evidence="1">
    <location>
        <begin position="95"/>
        <end position="116"/>
    </location>
</feature>
<gene>
    <name evidence="2" type="ORF">JOC54_004294</name>
</gene>
<feature type="transmembrane region" description="Helical" evidence="1">
    <location>
        <begin position="20"/>
        <end position="37"/>
    </location>
</feature>
<dbReference type="Proteomes" id="UP001179280">
    <property type="component" value="Unassembled WGS sequence"/>
</dbReference>
<feature type="transmembrane region" description="Helical" evidence="1">
    <location>
        <begin position="217"/>
        <end position="239"/>
    </location>
</feature>
<evidence type="ECO:0000313" key="3">
    <source>
        <dbReference type="Proteomes" id="UP001179280"/>
    </source>
</evidence>
<keyword evidence="3" id="KW-1185">Reference proteome</keyword>
<dbReference type="EMBL" id="JAFBCV010000020">
    <property type="protein sequence ID" value="MBM7840995.1"/>
    <property type="molecule type" value="Genomic_DNA"/>
</dbReference>
<proteinExistence type="predicted"/>
<feature type="transmembrane region" description="Helical" evidence="1">
    <location>
        <begin position="169"/>
        <end position="186"/>
    </location>
</feature>
<evidence type="ECO:0008006" key="4">
    <source>
        <dbReference type="Google" id="ProtNLM"/>
    </source>
</evidence>
<dbReference type="RefSeq" id="WP_204468886.1">
    <property type="nucleotide sequence ID" value="NZ_JAFBCV010000020.1"/>
</dbReference>
<keyword evidence="1" id="KW-1133">Transmembrane helix</keyword>
<organism evidence="2 3">
    <name type="scientific">Shouchella xiaoxiensis</name>
    <dbReference type="NCBI Taxonomy" id="766895"/>
    <lineage>
        <taxon>Bacteria</taxon>
        <taxon>Bacillati</taxon>
        <taxon>Bacillota</taxon>
        <taxon>Bacilli</taxon>
        <taxon>Bacillales</taxon>
        <taxon>Bacillaceae</taxon>
        <taxon>Shouchella</taxon>
    </lineage>
</organism>
<name>A0ABS2T0H6_9BACI</name>
<accession>A0ABS2T0H6</accession>
<keyword evidence="1" id="KW-0812">Transmembrane</keyword>
<comment type="caution">
    <text evidence="2">The sequence shown here is derived from an EMBL/GenBank/DDBJ whole genome shotgun (WGS) entry which is preliminary data.</text>
</comment>
<evidence type="ECO:0000256" key="1">
    <source>
        <dbReference type="SAM" id="Phobius"/>
    </source>
</evidence>
<protein>
    <recommendedName>
        <fullName evidence="4">ABC transporter permease</fullName>
    </recommendedName>
</protein>
<evidence type="ECO:0000313" key="2">
    <source>
        <dbReference type="EMBL" id="MBM7840995.1"/>
    </source>
</evidence>
<feature type="transmembrane region" description="Helical" evidence="1">
    <location>
        <begin position="57"/>
        <end position="75"/>
    </location>
</feature>
<reference evidence="2" key="1">
    <citation type="submission" date="2021-01" db="EMBL/GenBank/DDBJ databases">
        <title>Genomic Encyclopedia of Type Strains, Phase IV (KMG-IV): sequencing the most valuable type-strain genomes for metagenomic binning, comparative biology and taxonomic classification.</title>
        <authorList>
            <person name="Goeker M."/>
        </authorList>
    </citation>
    <scope>NUCLEOTIDE SEQUENCE</scope>
    <source>
        <strain evidence="2">DSM 21943</strain>
    </source>
</reference>